<keyword evidence="4" id="KW-1185">Reference proteome</keyword>
<evidence type="ECO:0000256" key="2">
    <source>
        <dbReference type="SAM" id="Phobius"/>
    </source>
</evidence>
<evidence type="ECO:0000313" key="3">
    <source>
        <dbReference type="EMBL" id="MFC4129613.1"/>
    </source>
</evidence>
<accession>A0ABV8LG90</accession>
<evidence type="ECO:0000256" key="1">
    <source>
        <dbReference type="SAM" id="MobiDB-lite"/>
    </source>
</evidence>
<feature type="transmembrane region" description="Helical" evidence="2">
    <location>
        <begin position="37"/>
        <end position="56"/>
    </location>
</feature>
<keyword evidence="2" id="KW-0812">Transmembrane</keyword>
<dbReference type="EMBL" id="JBHSAY010000003">
    <property type="protein sequence ID" value="MFC4129613.1"/>
    <property type="molecule type" value="Genomic_DNA"/>
</dbReference>
<evidence type="ECO:0000313" key="4">
    <source>
        <dbReference type="Proteomes" id="UP001595816"/>
    </source>
</evidence>
<keyword evidence="2" id="KW-1133">Transmembrane helix</keyword>
<proteinExistence type="predicted"/>
<reference evidence="4" key="1">
    <citation type="journal article" date="2019" name="Int. J. Syst. Evol. Microbiol.">
        <title>The Global Catalogue of Microorganisms (GCM) 10K type strain sequencing project: providing services to taxonomists for standard genome sequencing and annotation.</title>
        <authorList>
            <consortium name="The Broad Institute Genomics Platform"/>
            <consortium name="The Broad Institute Genome Sequencing Center for Infectious Disease"/>
            <person name="Wu L."/>
            <person name="Ma J."/>
        </authorList>
    </citation>
    <scope>NUCLEOTIDE SEQUENCE [LARGE SCALE GENOMIC DNA]</scope>
    <source>
        <strain evidence="4">CGMCC 4.7289</strain>
    </source>
</reference>
<organism evidence="3 4">
    <name type="scientific">Hamadaea flava</name>
    <dbReference type="NCBI Taxonomy" id="1742688"/>
    <lineage>
        <taxon>Bacteria</taxon>
        <taxon>Bacillati</taxon>
        <taxon>Actinomycetota</taxon>
        <taxon>Actinomycetes</taxon>
        <taxon>Micromonosporales</taxon>
        <taxon>Micromonosporaceae</taxon>
        <taxon>Hamadaea</taxon>
    </lineage>
</organism>
<gene>
    <name evidence="3" type="ORF">ACFOZ4_03235</name>
</gene>
<dbReference type="RefSeq" id="WP_253759715.1">
    <property type="nucleotide sequence ID" value="NZ_JAMZDZ010000001.1"/>
</dbReference>
<feature type="region of interest" description="Disordered" evidence="1">
    <location>
        <begin position="1"/>
        <end position="28"/>
    </location>
</feature>
<name>A0ABV8LG90_9ACTN</name>
<sequence length="91" mass="9368">MSAGGIEMTAEPGPEGESVEAETPAGERTGLSRGAQVAVALTAFGLTAWFFFAWLVLDRMMLDAAGEAIGSGLLLLLLVSIVSALARSRAD</sequence>
<keyword evidence="2" id="KW-0472">Membrane</keyword>
<protein>
    <submittedName>
        <fullName evidence="3">Uncharacterized protein</fullName>
    </submittedName>
</protein>
<feature type="transmembrane region" description="Helical" evidence="2">
    <location>
        <begin position="68"/>
        <end position="86"/>
    </location>
</feature>
<comment type="caution">
    <text evidence="3">The sequence shown here is derived from an EMBL/GenBank/DDBJ whole genome shotgun (WGS) entry which is preliminary data.</text>
</comment>
<dbReference type="Proteomes" id="UP001595816">
    <property type="component" value="Unassembled WGS sequence"/>
</dbReference>